<evidence type="ECO:0000313" key="4">
    <source>
        <dbReference type="Proteomes" id="UP001165083"/>
    </source>
</evidence>
<proteinExistence type="predicted"/>
<reference evidence="3" key="1">
    <citation type="submission" date="2023-04" db="EMBL/GenBank/DDBJ databases">
        <title>Phytophthora lilii NBRC 32176.</title>
        <authorList>
            <person name="Ichikawa N."/>
            <person name="Sato H."/>
            <person name="Tonouchi N."/>
        </authorList>
    </citation>
    <scope>NUCLEOTIDE SEQUENCE</scope>
    <source>
        <strain evidence="3">NBRC 32176</strain>
    </source>
</reference>
<name>A0A9W6THE5_9STRA</name>
<dbReference type="AlphaFoldDB" id="A0A9W6THE5"/>
<comment type="caution">
    <text evidence="3">The sequence shown here is derived from an EMBL/GenBank/DDBJ whole genome shotgun (WGS) entry which is preliminary data.</text>
</comment>
<keyword evidence="4" id="KW-1185">Reference proteome</keyword>
<feature type="domain" description="SCP" evidence="2">
    <location>
        <begin position="106"/>
        <end position="221"/>
    </location>
</feature>
<dbReference type="EMBL" id="BSXW01000127">
    <property type="protein sequence ID" value="GMF12643.1"/>
    <property type="molecule type" value="Genomic_DNA"/>
</dbReference>
<organism evidence="3 4">
    <name type="scientific">Phytophthora lilii</name>
    <dbReference type="NCBI Taxonomy" id="2077276"/>
    <lineage>
        <taxon>Eukaryota</taxon>
        <taxon>Sar</taxon>
        <taxon>Stramenopiles</taxon>
        <taxon>Oomycota</taxon>
        <taxon>Peronosporomycetes</taxon>
        <taxon>Peronosporales</taxon>
        <taxon>Peronosporaceae</taxon>
        <taxon>Phytophthora</taxon>
    </lineage>
</organism>
<protein>
    <submittedName>
        <fullName evidence="3">Unnamed protein product</fullName>
    </submittedName>
</protein>
<keyword evidence="1" id="KW-0812">Transmembrane</keyword>
<sequence length="235" mass="25920">MPVTKGLYEWAPRQAQHQHPFQAVRDDSYNEERRQSAFRQLRSTLASIAVMLSAVQSSLAVIVVVVAAATSSIRPDSSGSLRLRHAPRMLQNPSQVTDVYTALLLRVNQERAAHGLPALCASSKLQKAAQRQAEDMAAHDFLHHVGSDGSTVPSRIRDTGYKWKSIAENVGGGNADADSIIGTWMNSTGHRMNILGDYTQFGAGYTYNPDGIYTHYWAQEFALSETERCDKALML</sequence>
<dbReference type="Proteomes" id="UP001165083">
    <property type="component" value="Unassembled WGS sequence"/>
</dbReference>
<gene>
    <name evidence="3" type="ORF">Plil01_000322300</name>
</gene>
<dbReference type="PANTHER" id="PTHR31157">
    <property type="entry name" value="SCP DOMAIN-CONTAINING PROTEIN"/>
    <property type="match status" value="1"/>
</dbReference>
<dbReference type="CDD" id="cd05379">
    <property type="entry name" value="CAP_bacterial"/>
    <property type="match status" value="1"/>
</dbReference>
<feature type="transmembrane region" description="Helical" evidence="1">
    <location>
        <begin position="43"/>
        <end position="69"/>
    </location>
</feature>
<dbReference type="InterPro" id="IPR014044">
    <property type="entry name" value="CAP_dom"/>
</dbReference>
<dbReference type="PANTHER" id="PTHR31157:SF1">
    <property type="entry name" value="SCP DOMAIN-CONTAINING PROTEIN"/>
    <property type="match status" value="1"/>
</dbReference>
<dbReference type="OrthoDB" id="568194at2759"/>
<dbReference type="Gene3D" id="3.40.33.10">
    <property type="entry name" value="CAP"/>
    <property type="match status" value="1"/>
</dbReference>
<dbReference type="SUPFAM" id="SSF55797">
    <property type="entry name" value="PR-1-like"/>
    <property type="match status" value="1"/>
</dbReference>
<accession>A0A9W6THE5</accession>
<keyword evidence="1" id="KW-1133">Transmembrane helix</keyword>
<evidence type="ECO:0000313" key="3">
    <source>
        <dbReference type="EMBL" id="GMF12643.1"/>
    </source>
</evidence>
<dbReference type="Pfam" id="PF00188">
    <property type="entry name" value="CAP"/>
    <property type="match status" value="1"/>
</dbReference>
<evidence type="ECO:0000259" key="2">
    <source>
        <dbReference type="Pfam" id="PF00188"/>
    </source>
</evidence>
<keyword evidence="1" id="KW-0472">Membrane</keyword>
<dbReference type="InterPro" id="IPR035940">
    <property type="entry name" value="CAP_sf"/>
</dbReference>
<evidence type="ECO:0000256" key="1">
    <source>
        <dbReference type="SAM" id="Phobius"/>
    </source>
</evidence>